<keyword evidence="2" id="KW-1185">Reference proteome</keyword>
<comment type="caution">
    <text evidence="1">The sequence shown here is derived from an EMBL/GenBank/DDBJ whole genome shotgun (WGS) entry which is preliminary data.</text>
</comment>
<dbReference type="OrthoDB" id="1652909at2"/>
<dbReference type="AlphaFoldDB" id="A0A0J8G5I0"/>
<name>A0A0J8G5I0_CLOCY</name>
<dbReference type="Proteomes" id="UP000036756">
    <property type="component" value="Unassembled WGS sequence"/>
</dbReference>
<dbReference type="NCBIfam" id="NF040570">
    <property type="entry name" value="guided_TnpB"/>
    <property type="match status" value="1"/>
</dbReference>
<protein>
    <submittedName>
        <fullName evidence="1">Putative IS transposase</fullName>
    </submittedName>
</protein>
<dbReference type="EMBL" id="LFVU01000004">
    <property type="protein sequence ID" value="KMT22911.1"/>
    <property type="molecule type" value="Genomic_DNA"/>
</dbReference>
<dbReference type="PATRIC" id="fig|1121307.3.peg.2087"/>
<accession>A0A0J8G5I0</accession>
<reference evidence="1 2" key="1">
    <citation type="submission" date="2015-06" db="EMBL/GenBank/DDBJ databases">
        <title>Draft genome sequence of the purine-degrading Clostridium cylindrosporum HC-1 (DSM 605).</title>
        <authorList>
            <person name="Poehlein A."/>
            <person name="Schiel-Bengelsdorf B."/>
            <person name="Bengelsdorf F."/>
            <person name="Daniel R."/>
            <person name="Duerre P."/>
        </authorList>
    </citation>
    <scope>NUCLEOTIDE SEQUENCE [LARGE SCALE GENOMIC DNA]</scope>
    <source>
        <strain evidence="1 2">DSM 605</strain>
    </source>
</reference>
<proteinExistence type="predicted"/>
<dbReference type="RefSeq" id="WP_048569638.1">
    <property type="nucleotide sequence ID" value="NZ_LFVU01000004.1"/>
</dbReference>
<evidence type="ECO:0000313" key="1">
    <source>
        <dbReference type="EMBL" id="KMT22911.1"/>
    </source>
</evidence>
<dbReference type="STRING" id="1121307.CLCY_5c01500"/>
<sequence length="480" mass="56043">MANYVLTLPLKTEKWQEDILEKRLNIARQIYNACLGEILSRYKLMKRQKNYGLAMKMGKGKERNAIFNKIRKDFGLTKFDLNKYVKPMGQKFKQNLGSQMVQEIAERAFGAFEKLMFGEAKKVRFKTFGEFYSVREKGNITGFRYFQDRNIMEWLGLTMQVIIKRNDEYASKCFLDKLKFCKLVKKVIRGKNRYFVQMTFEGVPPQKDNHSISNDENARVGLDIGTSILAIASEKEVKILELAEDINVDEKLKRVLQRKLDRQRRANNPNKYNEDGTIKKGNREKWIQSKGYIKTKGALAEIQRKIADTRKQSHNKLANHILSLGLDVRVETMNFKGLQKRAKETIVNEKTGKINSKKRFGKSISNKAPSMLIRLIDNKLKHLGLSVKKIDTYKVKASQFDHFTETYVKKPLSKRWNKFEQGNIQRDMYSAFLIMNTKDNLKEIDIDRANSSYENFFKLHNKEVNRIKNLDKKQLSSIGL</sequence>
<organism evidence="1 2">
    <name type="scientific">Clostridium cylindrosporum DSM 605</name>
    <dbReference type="NCBI Taxonomy" id="1121307"/>
    <lineage>
        <taxon>Bacteria</taxon>
        <taxon>Bacillati</taxon>
        <taxon>Bacillota</taxon>
        <taxon>Clostridia</taxon>
        <taxon>Eubacteriales</taxon>
        <taxon>Clostridiaceae</taxon>
        <taxon>Clostridium</taxon>
    </lineage>
</organism>
<evidence type="ECO:0000313" key="2">
    <source>
        <dbReference type="Proteomes" id="UP000036756"/>
    </source>
</evidence>
<gene>
    <name evidence="1" type="ORF">CLCY_5c01500</name>
</gene>